<dbReference type="Pfam" id="PF13692">
    <property type="entry name" value="Glyco_trans_1_4"/>
    <property type="match status" value="1"/>
</dbReference>
<dbReference type="AlphaFoldDB" id="A0A9D1NM04"/>
<dbReference type="Proteomes" id="UP000886845">
    <property type="component" value="Unassembled WGS sequence"/>
</dbReference>
<name>A0A9D1NM04_9BACT</name>
<sequence>LMDACGRGLQPAEVIYNPMSFDLPPRAEPSLRALLGVPEGTPVIGTACRIVREKKPEAFVRVMCSVLRERPDAHAAVMGAGRPELEAAIRAIAAADPAGARVHFLGYRPDAPRLVGELNCFLMTSWTEGLPTALLEAMRAHVPVALMEGNCGLKDIATLNAEEGPLAVVVPQGDEEALARGVVDTLAHPDAAKARAERAYAAAKQRYSIDLAAEKLEALYRRVLQEETQR</sequence>
<evidence type="ECO:0000256" key="2">
    <source>
        <dbReference type="ARBA" id="ARBA00022679"/>
    </source>
</evidence>
<dbReference type="SUPFAM" id="SSF53756">
    <property type="entry name" value="UDP-Glycosyltransferase/glycogen phosphorylase"/>
    <property type="match status" value="1"/>
</dbReference>
<proteinExistence type="predicted"/>
<dbReference type="Gene3D" id="3.40.50.2000">
    <property type="entry name" value="Glycogen Phosphorylase B"/>
    <property type="match status" value="2"/>
</dbReference>
<gene>
    <name evidence="3" type="ORF">IAC79_00590</name>
</gene>
<keyword evidence="2" id="KW-0808">Transferase</keyword>
<dbReference type="CDD" id="cd03801">
    <property type="entry name" value="GT4_PimA-like"/>
    <property type="match status" value="1"/>
</dbReference>
<feature type="non-terminal residue" evidence="3">
    <location>
        <position position="1"/>
    </location>
</feature>
<dbReference type="GO" id="GO:0016757">
    <property type="term" value="F:glycosyltransferase activity"/>
    <property type="evidence" value="ECO:0007669"/>
    <property type="project" value="UniProtKB-KW"/>
</dbReference>
<dbReference type="PANTHER" id="PTHR12526:SF510">
    <property type="entry name" value="D-INOSITOL 3-PHOSPHATE GLYCOSYLTRANSFERASE"/>
    <property type="match status" value="1"/>
</dbReference>
<organism evidence="3 4">
    <name type="scientific">Candidatus Spyradenecus faecavium</name>
    <dbReference type="NCBI Taxonomy" id="2840947"/>
    <lineage>
        <taxon>Bacteria</taxon>
        <taxon>Pseudomonadati</taxon>
        <taxon>Lentisphaerota</taxon>
        <taxon>Lentisphaeria</taxon>
        <taxon>Lentisphaerales</taxon>
        <taxon>Lentisphaeraceae</taxon>
        <taxon>Lentisphaeraceae incertae sedis</taxon>
        <taxon>Candidatus Spyradenecus</taxon>
    </lineage>
</organism>
<evidence type="ECO:0000313" key="4">
    <source>
        <dbReference type="Proteomes" id="UP000886845"/>
    </source>
</evidence>
<reference evidence="3" key="2">
    <citation type="journal article" date="2021" name="PeerJ">
        <title>Extensive microbial diversity within the chicken gut microbiome revealed by metagenomics and culture.</title>
        <authorList>
            <person name="Gilroy R."/>
            <person name="Ravi A."/>
            <person name="Getino M."/>
            <person name="Pursley I."/>
            <person name="Horton D.L."/>
            <person name="Alikhan N.F."/>
            <person name="Baker D."/>
            <person name="Gharbi K."/>
            <person name="Hall N."/>
            <person name="Watson M."/>
            <person name="Adriaenssens E.M."/>
            <person name="Foster-Nyarko E."/>
            <person name="Jarju S."/>
            <person name="Secka A."/>
            <person name="Antonio M."/>
            <person name="Oren A."/>
            <person name="Chaudhuri R.R."/>
            <person name="La Ragione R."/>
            <person name="Hildebrand F."/>
            <person name="Pallen M.J."/>
        </authorList>
    </citation>
    <scope>NUCLEOTIDE SEQUENCE</scope>
    <source>
        <strain evidence="3">35461</strain>
    </source>
</reference>
<keyword evidence="1" id="KW-0328">Glycosyltransferase</keyword>
<dbReference type="EMBL" id="DVOR01000019">
    <property type="protein sequence ID" value="HIV08598.1"/>
    <property type="molecule type" value="Genomic_DNA"/>
</dbReference>
<comment type="caution">
    <text evidence="3">The sequence shown here is derived from an EMBL/GenBank/DDBJ whole genome shotgun (WGS) entry which is preliminary data.</text>
</comment>
<dbReference type="PANTHER" id="PTHR12526">
    <property type="entry name" value="GLYCOSYLTRANSFERASE"/>
    <property type="match status" value="1"/>
</dbReference>
<protein>
    <submittedName>
        <fullName evidence="3">Glycosyltransferase family 4 protein</fullName>
    </submittedName>
</protein>
<evidence type="ECO:0000313" key="3">
    <source>
        <dbReference type="EMBL" id="HIV08598.1"/>
    </source>
</evidence>
<evidence type="ECO:0000256" key="1">
    <source>
        <dbReference type="ARBA" id="ARBA00022676"/>
    </source>
</evidence>
<reference evidence="3" key="1">
    <citation type="submission" date="2020-10" db="EMBL/GenBank/DDBJ databases">
        <authorList>
            <person name="Gilroy R."/>
        </authorList>
    </citation>
    <scope>NUCLEOTIDE SEQUENCE</scope>
    <source>
        <strain evidence="3">35461</strain>
    </source>
</reference>
<accession>A0A9D1NM04</accession>